<organism evidence="3 4">
    <name type="scientific">Paenibacillus thalictri</name>
    <dbReference type="NCBI Taxonomy" id="2527873"/>
    <lineage>
        <taxon>Bacteria</taxon>
        <taxon>Bacillati</taxon>
        <taxon>Bacillota</taxon>
        <taxon>Bacilli</taxon>
        <taxon>Bacillales</taxon>
        <taxon>Paenibacillaceae</taxon>
        <taxon>Paenibacillus</taxon>
    </lineage>
</organism>
<reference evidence="3 4" key="1">
    <citation type="submission" date="2019-02" db="EMBL/GenBank/DDBJ databases">
        <title>Paenibacillus sp. nov., isolated from surface-sterilized tissue of Thalictrum simplex L.</title>
        <authorList>
            <person name="Tuo L."/>
        </authorList>
    </citation>
    <scope>NUCLEOTIDE SEQUENCE [LARGE SCALE GENOMIC DNA]</scope>
    <source>
        <strain evidence="3 4">N2SHLJ1</strain>
    </source>
</reference>
<gene>
    <name evidence="3" type="ORF">EYB31_30890</name>
</gene>
<dbReference type="Pfam" id="PF04012">
    <property type="entry name" value="PspA_IM30"/>
    <property type="match status" value="1"/>
</dbReference>
<dbReference type="Proteomes" id="UP000293142">
    <property type="component" value="Unassembled WGS sequence"/>
</dbReference>
<comment type="similarity">
    <text evidence="1">Belongs to the PspA/Vipp/IM30 family.</text>
</comment>
<keyword evidence="4" id="KW-1185">Reference proteome</keyword>
<dbReference type="OrthoDB" id="9779630at2"/>
<evidence type="ECO:0000256" key="2">
    <source>
        <dbReference type="SAM" id="Coils"/>
    </source>
</evidence>
<sequence length="225" mass="26149">MSISKRLRDISVATLNEMLESSEDPVRLIDKYLAAQAEQIRSTERLLSQCLAHSQSVRQQYLTADQMKQKREQQAMLALRAGEDEVARLALQEKMQQEELSANYKALYEESQYSIRDLEDQLRQLKADLDEVAAKRGYYLARLEAVRLQQRMNERVRPSGSGYGVPRMFDRLDERLSDMESHARTLREVRSGTREMMRYAGAAVDAVEQELANLRRKLEQEGYKR</sequence>
<protein>
    <submittedName>
        <fullName evidence="3">PspA/IM30 family protein</fullName>
    </submittedName>
</protein>
<dbReference type="RefSeq" id="WP_131017366.1">
    <property type="nucleotide sequence ID" value="NZ_SIRE01000027.1"/>
</dbReference>
<evidence type="ECO:0000256" key="1">
    <source>
        <dbReference type="ARBA" id="ARBA00043985"/>
    </source>
</evidence>
<evidence type="ECO:0000313" key="3">
    <source>
        <dbReference type="EMBL" id="TBL71187.1"/>
    </source>
</evidence>
<feature type="coiled-coil region" evidence="2">
    <location>
        <begin position="197"/>
        <end position="224"/>
    </location>
</feature>
<name>A0A4Q9DGB8_9BACL</name>
<evidence type="ECO:0000313" key="4">
    <source>
        <dbReference type="Proteomes" id="UP000293142"/>
    </source>
</evidence>
<feature type="coiled-coil region" evidence="2">
    <location>
        <begin position="108"/>
        <end position="135"/>
    </location>
</feature>
<accession>A0A4Q9DGB8</accession>
<dbReference type="PANTHER" id="PTHR31088:SF6">
    <property type="entry name" value="PHAGE SHOCK PROTEIN A"/>
    <property type="match status" value="1"/>
</dbReference>
<dbReference type="EMBL" id="SIRE01000027">
    <property type="protein sequence ID" value="TBL71187.1"/>
    <property type="molecule type" value="Genomic_DNA"/>
</dbReference>
<dbReference type="InterPro" id="IPR007157">
    <property type="entry name" value="PspA_VIPP1"/>
</dbReference>
<keyword evidence="2" id="KW-0175">Coiled coil</keyword>
<dbReference type="PANTHER" id="PTHR31088">
    <property type="entry name" value="MEMBRANE-ASSOCIATED PROTEIN VIPP1, CHLOROPLASTIC"/>
    <property type="match status" value="1"/>
</dbReference>
<comment type="caution">
    <text evidence="3">The sequence shown here is derived from an EMBL/GenBank/DDBJ whole genome shotgun (WGS) entry which is preliminary data.</text>
</comment>
<proteinExistence type="inferred from homology"/>
<dbReference type="AlphaFoldDB" id="A0A4Q9DGB8"/>